<accession>A0A9D1CQZ2</accession>
<dbReference type="GO" id="GO:0004252">
    <property type="term" value="F:serine-type endopeptidase activity"/>
    <property type="evidence" value="ECO:0007669"/>
    <property type="project" value="TreeGrafter"/>
</dbReference>
<dbReference type="Gene3D" id="3.40.50.1820">
    <property type="entry name" value="alpha/beta hydrolase"/>
    <property type="match status" value="1"/>
</dbReference>
<evidence type="ECO:0000313" key="6">
    <source>
        <dbReference type="Proteomes" id="UP000886887"/>
    </source>
</evidence>
<dbReference type="SUPFAM" id="SSF82171">
    <property type="entry name" value="DPP6 N-terminal domain-like"/>
    <property type="match status" value="1"/>
</dbReference>
<reference evidence="5" key="1">
    <citation type="submission" date="2020-10" db="EMBL/GenBank/DDBJ databases">
        <authorList>
            <person name="Gilroy R."/>
        </authorList>
    </citation>
    <scope>NUCLEOTIDE SEQUENCE</scope>
    <source>
        <strain evidence="5">ChiSxjej2B14-6234</strain>
    </source>
</reference>
<dbReference type="PANTHER" id="PTHR42776:SF27">
    <property type="entry name" value="DIPEPTIDYL PEPTIDASE FAMILY MEMBER 6"/>
    <property type="match status" value="1"/>
</dbReference>
<evidence type="ECO:0000313" key="5">
    <source>
        <dbReference type="EMBL" id="HIQ72411.1"/>
    </source>
</evidence>
<dbReference type="Proteomes" id="UP000886887">
    <property type="component" value="Unassembled WGS sequence"/>
</dbReference>
<protein>
    <submittedName>
        <fullName evidence="5">S9 family peptidase</fullName>
    </submittedName>
</protein>
<dbReference type="GO" id="GO:0006508">
    <property type="term" value="P:proteolysis"/>
    <property type="evidence" value="ECO:0007669"/>
    <property type="project" value="UniProtKB-KW"/>
</dbReference>
<dbReference type="SUPFAM" id="SSF53474">
    <property type="entry name" value="alpha/beta-Hydrolases"/>
    <property type="match status" value="1"/>
</dbReference>
<evidence type="ECO:0000256" key="3">
    <source>
        <dbReference type="ARBA" id="ARBA00022801"/>
    </source>
</evidence>
<dbReference type="InterPro" id="IPR011042">
    <property type="entry name" value="6-blade_b-propeller_TolB-like"/>
</dbReference>
<comment type="similarity">
    <text evidence="1">Belongs to the peptidase S9C family.</text>
</comment>
<reference evidence="5" key="2">
    <citation type="journal article" date="2021" name="PeerJ">
        <title>Extensive microbial diversity within the chicken gut microbiome revealed by metagenomics and culture.</title>
        <authorList>
            <person name="Gilroy R."/>
            <person name="Ravi A."/>
            <person name="Getino M."/>
            <person name="Pursley I."/>
            <person name="Horton D.L."/>
            <person name="Alikhan N.F."/>
            <person name="Baker D."/>
            <person name="Gharbi K."/>
            <person name="Hall N."/>
            <person name="Watson M."/>
            <person name="Adriaenssens E.M."/>
            <person name="Foster-Nyarko E."/>
            <person name="Jarju S."/>
            <person name="Secka A."/>
            <person name="Antonio M."/>
            <person name="Oren A."/>
            <person name="Chaudhuri R.R."/>
            <person name="La Ragione R."/>
            <person name="Hildebrand F."/>
            <person name="Pallen M.J."/>
        </authorList>
    </citation>
    <scope>NUCLEOTIDE SEQUENCE</scope>
    <source>
        <strain evidence="5">ChiSxjej2B14-6234</strain>
    </source>
</reference>
<dbReference type="InterPro" id="IPR029058">
    <property type="entry name" value="AB_hydrolase_fold"/>
</dbReference>
<evidence type="ECO:0000256" key="2">
    <source>
        <dbReference type="ARBA" id="ARBA00022670"/>
    </source>
</evidence>
<proteinExistence type="inferred from homology"/>
<evidence type="ECO:0000256" key="1">
    <source>
        <dbReference type="ARBA" id="ARBA00010040"/>
    </source>
</evidence>
<dbReference type="AlphaFoldDB" id="A0A9D1CQZ2"/>
<keyword evidence="3" id="KW-0378">Hydrolase</keyword>
<evidence type="ECO:0000259" key="4">
    <source>
        <dbReference type="Pfam" id="PF00326"/>
    </source>
</evidence>
<dbReference type="InterPro" id="IPR001375">
    <property type="entry name" value="Peptidase_S9_cat"/>
</dbReference>
<keyword evidence="2" id="KW-0645">Protease</keyword>
<comment type="caution">
    <text evidence="5">The sequence shown here is derived from an EMBL/GenBank/DDBJ whole genome shotgun (WGS) entry which is preliminary data.</text>
</comment>
<name>A0A9D1CQZ2_9FIRM</name>
<dbReference type="PANTHER" id="PTHR42776">
    <property type="entry name" value="SERINE PEPTIDASE S9 FAMILY MEMBER"/>
    <property type="match status" value="1"/>
</dbReference>
<dbReference type="EMBL" id="DVFJ01000035">
    <property type="protein sequence ID" value="HIQ72411.1"/>
    <property type="molecule type" value="Genomic_DNA"/>
</dbReference>
<dbReference type="Pfam" id="PF00326">
    <property type="entry name" value="Peptidase_S9"/>
    <property type="match status" value="1"/>
</dbReference>
<dbReference type="FunFam" id="3.40.50.1820:FF:000028">
    <property type="entry name" value="S9 family peptidase"/>
    <property type="match status" value="1"/>
</dbReference>
<sequence>MQKLELKDFLNYRYASELAFAPDGAHAAYVVTRACEQDNGYKSALWVLDVASGESRQLTAQDGPGFFWDGPEAIVFPALRDKDDRRRADRGEPMTVLYRIALSGGEAQEWLRLPYRVRRVRRLDDGRLLMACEWKLGGPDFADMDDAAREEALKALEQERDYEVIDEIPFWMNGQGFTNKKRTRLMLCNPADGQRRFLTAPEMDVRSFDVEGGRVLYAATTPTGKRAVPCAVYEQALAGGEAACLLPDGRLEVERVAYWRGEPVCLATDMARHGLNENPALYGFAGGEAVRRFYRDEEPGGNVSADARYGGGYSLRFEGEYLYYTVVRHTDTVLLRVSADGEADVLVEGDGSVDCFDVHEGRVLLCGMRGLGLQELYACEDGALRQLTHLNDGFLATRTLSTPEALTVQSDGVTIEGFVLKPVGFDPAKRYPGILDIHGGPKVAFGSVFFHEMQLWANEGYFVFFCNPRGGDGRGDAFADIRGKYGTIDYDDLMRFTDAVLARYPQLDAARLGVTGGSYGGFMTNWIIGHTDRFAAAASQRSIANWISKTNMTDIGYYFNTDQQLSTPWENHEKMWWHSPLKYADRCKTPTLFIHSDEDYRCCLAEGLQMFTALKYHGCEARLCMFRGENHELSRSGKPKHRARRLQEITDWFDGHLK</sequence>
<organism evidence="5 6">
    <name type="scientific">Candidatus Onthenecus intestinigallinarum</name>
    <dbReference type="NCBI Taxonomy" id="2840875"/>
    <lineage>
        <taxon>Bacteria</taxon>
        <taxon>Bacillati</taxon>
        <taxon>Bacillota</taxon>
        <taxon>Clostridia</taxon>
        <taxon>Eubacteriales</taxon>
        <taxon>Candidatus Onthenecus</taxon>
    </lineage>
</organism>
<gene>
    <name evidence="5" type="ORF">IAB73_09420</name>
</gene>
<dbReference type="Gene3D" id="2.120.10.30">
    <property type="entry name" value="TolB, C-terminal domain"/>
    <property type="match status" value="1"/>
</dbReference>
<feature type="domain" description="Peptidase S9 prolyl oligopeptidase catalytic" evidence="4">
    <location>
        <begin position="449"/>
        <end position="658"/>
    </location>
</feature>